<name>A0AAE0GYU4_9CHLO</name>
<dbReference type="Proteomes" id="UP001190700">
    <property type="component" value="Unassembled WGS sequence"/>
</dbReference>
<reference evidence="2 3" key="1">
    <citation type="journal article" date="2015" name="Genome Biol. Evol.">
        <title>Comparative Genomics of a Bacterivorous Green Alga Reveals Evolutionary Causalities and Consequences of Phago-Mixotrophic Mode of Nutrition.</title>
        <authorList>
            <person name="Burns J.A."/>
            <person name="Paasch A."/>
            <person name="Narechania A."/>
            <person name="Kim E."/>
        </authorList>
    </citation>
    <scope>NUCLEOTIDE SEQUENCE [LARGE SCALE GENOMIC DNA]</scope>
    <source>
        <strain evidence="2 3">PLY_AMNH</strain>
    </source>
</reference>
<accession>A0AAE0GYU4</accession>
<dbReference type="InterPro" id="IPR042094">
    <property type="entry name" value="T2SS_GspF_sf"/>
</dbReference>
<comment type="caution">
    <text evidence="2">The sequence shown here is derived from an EMBL/GenBank/DDBJ whole genome shotgun (WGS) entry which is preliminary data.</text>
</comment>
<sequence>MRLYRYLQTYIGNELRETDALAQVYNLIVKTSALKSWDPLAVFTAQALYSLTQTGGTLSTFMATWAPQNEASILAAGQETGLGPALLDKLIHHSERLTIVNSAVRQAFASLAAGLGLSFLALYWIGTEIFPGIIRSIKTDTFYGYAGQLKAMSDYMVEYGLVTGLGLLLFILLIVYSLPNLVGRARSVLDRLPPWSIYRDLNAATFLVGLATLVQNGVNEQQALVTLNRHAQPYLRDKISHLIKLNDRALPDRLASFSPPWPNLVTVLDLSVFMTAKRPDEGIEICSEKLLQDLEERMKRITSLVSLSTMGFIALLSFWMYAAVNDISKSVQTTGPTAMEVIVDQTNSRV</sequence>
<evidence type="ECO:0000256" key="1">
    <source>
        <dbReference type="SAM" id="Phobius"/>
    </source>
</evidence>
<evidence type="ECO:0000313" key="3">
    <source>
        <dbReference type="Proteomes" id="UP001190700"/>
    </source>
</evidence>
<keyword evidence="1" id="KW-0812">Transmembrane</keyword>
<dbReference type="EMBL" id="LGRX02001216">
    <property type="protein sequence ID" value="KAK3286601.1"/>
    <property type="molecule type" value="Genomic_DNA"/>
</dbReference>
<feature type="transmembrane region" description="Helical" evidence="1">
    <location>
        <begin position="159"/>
        <end position="178"/>
    </location>
</feature>
<organism evidence="2 3">
    <name type="scientific">Cymbomonas tetramitiformis</name>
    <dbReference type="NCBI Taxonomy" id="36881"/>
    <lineage>
        <taxon>Eukaryota</taxon>
        <taxon>Viridiplantae</taxon>
        <taxon>Chlorophyta</taxon>
        <taxon>Pyramimonadophyceae</taxon>
        <taxon>Pyramimonadales</taxon>
        <taxon>Pyramimonadaceae</taxon>
        <taxon>Cymbomonas</taxon>
    </lineage>
</organism>
<evidence type="ECO:0000313" key="2">
    <source>
        <dbReference type="EMBL" id="KAK3286601.1"/>
    </source>
</evidence>
<keyword evidence="1" id="KW-0472">Membrane</keyword>
<gene>
    <name evidence="2" type="ORF">CYMTET_5827</name>
</gene>
<feature type="transmembrane region" description="Helical" evidence="1">
    <location>
        <begin position="301"/>
        <end position="322"/>
    </location>
</feature>
<keyword evidence="3" id="KW-1185">Reference proteome</keyword>
<dbReference type="AlphaFoldDB" id="A0AAE0GYU4"/>
<dbReference type="Gene3D" id="1.20.81.30">
    <property type="entry name" value="Type II secretion system (T2SS), domain F"/>
    <property type="match status" value="1"/>
</dbReference>
<feature type="transmembrane region" description="Helical" evidence="1">
    <location>
        <begin position="107"/>
        <end position="126"/>
    </location>
</feature>
<protein>
    <submittedName>
        <fullName evidence="2">Uncharacterized protein</fullName>
    </submittedName>
</protein>
<keyword evidence="1" id="KW-1133">Transmembrane helix</keyword>
<proteinExistence type="predicted"/>